<proteinExistence type="predicted"/>
<name>A0A0U5FSH9_ASPCI</name>
<dbReference type="EMBL" id="CDMC01000003">
    <property type="protein sequence ID" value="CEL02275.1"/>
    <property type="molecule type" value="Genomic_DNA"/>
</dbReference>
<sequence>MSSVTLKGSLPEDATGRIQVLVTELIRAGVKAFTIFLGHSVKDGVQKVSVHFPSADSLPEKLLAHVRVVFSREVHSPTEDCTAQTTRAAGSLARQWMGASGRDWTHASTLFVLDGEEFWAIRDGKHDWLVLGRYAKRVLQDHTERHKESISLLK</sequence>
<evidence type="ECO:0000313" key="1">
    <source>
        <dbReference type="EMBL" id="CEL02275.1"/>
    </source>
</evidence>
<accession>A0A0U5FSH9</accession>
<evidence type="ECO:0000313" key="2">
    <source>
        <dbReference type="Proteomes" id="UP000054771"/>
    </source>
</evidence>
<keyword evidence="2" id="KW-1185">Reference proteome</keyword>
<gene>
    <name evidence="1" type="ORF">ASPCAL03446</name>
</gene>
<dbReference type="AlphaFoldDB" id="A0A0U5FSH9"/>
<dbReference type="Proteomes" id="UP000054771">
    <property type="component" value="Unassembled WGS sequence"/>
</dbReference>
<reference evidence="2" key="1">
    <citation type="journal article" date="2016" name="Genome Announc.">
        <title>Draft genome sequences of fungus Aspergillus calidoustus.</title>
        <authorList>
            <person name="Horn F."/>
            <person name="Linde J."/>
            <person name="Mattern D.J."/>
            <person name="Walther G."/>
            <person name="Guthke R."/>
            <person name="Scherlach K."/>
            <person name="Martin K."/>
            <person name="Brakhage A.A."/>
            <person name="Petzke L."/>
            <person name="Valiante V."/>
        </authorList>
    </citation>
    <scope>NUCLEOTIDE SEQUENCE [LARGE SCALE GENOMIC DNA]</scope>
    <source>
        <strain evidence="2">SF006504</strain>
    </source>
</reference>
<protein>
    <submittedName>
        <fullName evidence="1">Uncharacterized protein</fullName>
    </submittedName>
</protein>
<organism evidence="1 2">
    <name type="scientific">Aspergillus calidoustus</name>
    <dbReference type="NCBI Taxonomy" id="454130"/>
    <lineage>
        <taxon>Eukaryota</taxon>
        <taxon>Fungi</taxon>
        <taxon>Dikarya</taxon>
        <taxon>Ascomycota</taxon>
        <taxon>Pezizomycotina</taxon>
        <taxon>Eurotiomycetes</taxon>
        <taxon>Eurotiomycetidae</taxon>
        <taxon>Eurotiales</taxon>
        <taxon>Aspergillaceae</taxon>
        <taxon>Aspergillus</taxon>
        <taxon>Aspergillus subgen. Nidulantes</taxon>
    </lineage>
</organism>